<feature type="transmembrane region" description="Helical" evidence="1">
    <location>
        <begin position="202"/>
        <end position="221"/>
    </location>
</feature>
<reference evidence="3 4" key="1">
    <citation type="submission" date="2020-07" db="EMBL/GenBank/DDBJ databases">
        <title>Vallitalea guaymasensis genome.</title>
        <authorList>
            <person name="Postec A."/>
        </authorList>
    </citation>
    <scope>NUCLEOTIDE SEQUENCE [LARGE SCALE GENOMIC DNA]</scope>
    <source>
        <strain evidence="3 4">Ra1766G1</strain>
    </source>
</reference>
<feature type="transmembrane region" description="Helical" evidence="1">
    <location>
        <begin position="233"/>
        <end position="255"/>
    </location>
</feature>
<keyword evidence="1" id="KW-0472">Membrane</keyword>
<dbReference type="RefSeq" id="WP_212691771.1">
    <property type="nucleotide sequence ID" value="NZ_CP058561.1"/>
</dbReference>
<protein>
    <submittedName>
        <fullName evidence="3">ABC transporter permease</fullName>
    </submittedName>
</protein>
<dbReference type="Proteomes" id="UP000677305">
    <property type="component" value="Chromosome"/>
</dbReference>
<keyword evidence="4" id="KW-1185">Reference proteome</keyword>
<feature type="transmembrane region" description="Helical" evidence="1">
    <location>
        <begin position="111"/>
        <end position="137"/>
    </location>
</feature>
<evidence type="ECO:0000259" key="2">
    <source>
        <dbReference type="PROSITE" id="PS51012"/>
    </source>
</evidence>
<evidence type="ECO:0000313" key="4">
    <source>
        <dbReference type="Proteomes" id="UP000677305"/>
    </source>
</evidence>
<keyword evidence="1" id="KW-0812">Transmembrane</keyword>
<feature type="domain" description="ABC transmembrane type-2" evidence="2">
    <location>
        <begin position="23"/>
        <end position="258"/>
    </location>
</feature>
<organism evidence="3 4">
    <name type="scientific">Vallitalea guaymasensis</name>
    <dbReference type="NCBI Taxonomy" id="1185412"/>
    <lineage>
        <taxon>Bacteria</taxon>
        <taxon>Bacillati</taxon>
        <taxon>Bacillota</taxon>
        <taxon>Clostridia</taxon>
        <taxon>Lachnospirales</taxon>
        <taxon>Vallitaleaceae</taxon>
        <taxon>Vallitalea</taxon>
    </lineage>
</organism>
<evidence type="ECO:0000313" key="3">
    <source>
        <dbReference type="EMBL" id="QUH31850.1"/>
    </source>
</evidence>
<dbReference type="PANTHER" id="PTHR43229">
    <property type="entry name" value="NODULATION PROTEIN J"/>
    <property type="match status" value="1"/>
</dbReference>
<dbReference type="AlphaFoldDB" id="A0A8J8MFW5"/>
<feature type="transmembrane region" description="Helical" evidence="1">
    <location>
        <begin position="63"/>
        <end position="85"/>
    </location>
</feature>
<dbReference type="EMBL" id="CP058561">
    <property type="protein sequence ID" value="QUH31850.1"/>
    <property type="molecule type" value="Genomic_DNA"/>
</dbReference>
<proteinExistence type="predicted"/>
<sequence>MNFVRLVWANVIAQHKNYFFNKSIYLSLFIWPVIGFINIYYSYKPFNNTVLLRKIGLQHDGEIYLYLLIGFVAMRFFYTLIQSAWQSSYLLRMSGTLELIYMSPSNRMGMLIGNSIASLFGSVWMFIIFSVGMIAFYRDFLNVNILSAIFSIILLCILAVIWGVFLNSLFLLSRDSGFLFTIFQEPTEMFTGAKLPFMHMPMWAKAIGYLFPLTYVIIVLRKSLMYNTGISNLLQEYVICILIGVILMIVSYLMMRAGEKNAIKNGTATLF</sequence>
<dbReference type="InterPro" id="IPR051784">
    <property type="entry name" value="Nod_factor_ABC_transporter"/>
</dbReference>
<dbReference type="KEGG" id="vgu:HYG85_24110"/>
<evidence type="ECO:0000256" key="1">
    <source>
        <dbReference type="SAM" id="Phobius"/>
    </source>
</evidence>
<feature type="transmembrane region" description="Helical" evidence="1">
    <location>
        <begin position="24"/>
        <end position="43"/>
    </location>
</feature>
<dbReference type="PROSITE" id="PS51012">
    <property type="entry name" value="ABC_TM2"/>
    <property type="match status" value="1"/>
</dbReference>
<keyword evidence="1" id="KW-1133">Transmembrane helix</keyword>
<feature type="transmembrane region" description="Helical" evidence="1">
    <location>
        <begin position="149"/>
        <end position="172"/>
    </location>
</feature>
<dbReference type="InterPro" id="IPR047817">
    <property type="entry name" value="ABC2_TM_bact-type"/>
</dbReference>
<gene>
    <name evidence="3" type="ORF">HYG85_24110</name>
</gene>
<accession>A0A8J8MFW5</accession>
<dbReference type="PANTHER" id="PTHR43229:SF6">
    <property type="entry name" value="ABC-TYPE MULTIDRUG TRANSPORT SYSTEM, PERMEASE COMPONENT"/>
    <property type="match status" value="1"/>
</dbReference>
<name>A0A8J8MFW5_9FIRM</name>